<protein>
    <recommendedName>
        <fullName evidence="7">Exocyst complex component Sec3 PIP2-binding N-terminal domain-containing protein</fullName>
    </recommendedName>
</protein>
<comment type="similarity">
    <text evidence="1">Belongs to the SEC3 family.</text>
</comment>
<feature type="coiled-coil region" evidence="5">
    <location>
        <begin position="914"/>
        <end position="941"/>
    </location>
</feature>
<dbReference type="PANTHER" id="PTHR16092:SF14">
    <property type="entry name" value="EXOCYST COMPLEX COMPONENT 1 ISOFORM X1"/>
    <property type="match status" value="1"/>
</dbReference>
<gene>
    <name evidence="8" type="ORF">M011DRAFT_470252</name>
</gene>
<feature type="compositionally biased region" description="Polar residues" evidence="6">
    <location>
        <begin position="545"/>
        <end position="557"/>
    </location>
</feature>
<keyword evidence="9" id="KW-1185">Reference proteome</keyword>
<dbReference type="GO" id="GO:0005886">
    <property type="term" value="C:plasma membrane"/>
    <property type="evidence" value="ECO:0007669"/>
    <property type="project" value="TreeGrafter"/>
</dbReference>
<feature type="compositionally biased region" description="Basic and acidic residues" evidence="6">
    <location>
        <begin position="373"/>
        <end position="386"/>
    </location>
</feature>
<feature type="region of interest" description="Disordered" evidence="6">
    <location>
        <begin position="1"/>
        <end position="64"/>
    </location>
</feature>
<evidence type="ECO:0000313" key="9">
    <source>
        <dbReference type="Proteomes" id="UP000799440"/>
    </source>
</evidence>
<feature type="region of interest" description="Disordered" evidence="6">
    <location>
        <begin position="229"/>
        <end position="713"/>
    </location>
</feature>
<evidence type="ECO:0000256" key="2">
    <source>
        <dbReference type="ARBA" id="ARBA00022448"/>
    </source>
</evidence>
<dbReference type="PANTHER" id="PTHR16092">
    <property type="entry name" value="SEC3/SYNTAXIN-RELATED"/>
    <property type="match status" value="1"/>
</dbReference>
<dbReference type="CDD" id="cd13315">
    <property type="entry name" value="PH_Sec3"/>
    <property type="match status" value="1"/>
</dbReference>
<feature type="region of interest" description="Disordered" evidence="6">
    <location>
        <begin position="746"/>
        <end position="851"/>
    </location>
</feature>
<dbReference type="EMBL" id="MU006587">
    <property type="protein sequence ID" value="KAF2744664.1"/>
    <property type="molecule type" value="Genomic_DNA"/>
</dbReference>
<organism evidence="8 9">
    <name type="scientific">Sporormia fimetaria CBS 119925</name>
    <dbReference type="NCBI Taxonomy" id="1340428"/>
    <lineage>
        <taxon>Eukaryota</taxon>
        <taxon>Fungi</taxon>
        <taxon>Dikarya</taxon>
        <taxon>Ascomycota</taxon>
        <taxon>Pezizomycotina</taxon>
        <taxon>Dothideomycetes</taxon>
        <taxon>Pleosporomycetidae</taxon>
        <taxon>Pleosporales</taxon>
        <taxon>Sporormiaceae</taxon>
        <taxon>Sporormia</taxon>
    </lineage>
</organism>
<evidence type="ECO:0000313" key="8">
    <source>
        <dbReference type="EMBL" id="KAF2744664.1"/>
    </source>
</evidence>
<feature type="domain" description="Exocyst complex component Sec3 PIP2-binding N-terminal" evidence="7">
    <location>
        <begin position="101"/>
        <end position="202"/>
    </location>
</feature>
<evidence type="ECO:0000256" key="3">
    <source>
        <dbReference type="ARBA" id="ARBA00022483"/>
    </source>
</evidence>
<dbReference type="Proteomes" id="UP000799440">
    <property type="component" value="Unassembled WGS sequence"/>
</dbReference>
<feature type="compositionally biased region" description="Gly residues" evidence="6">
    <location>
        <begin position="10"/>
        <end position="21"/>
    </location>
</feature>
<dbReference type="GO" id="GO:0006887">
    <property type="term" value="P:exocytosis"/>
    <property type="evidence" value="ECO:0007669"/>
    <property type="project" value="UniProtKB-KW"/>
</dbReference>
<dbReference type="InterPro" id="IPR028258">
    <property type="entry name" value="Sec3-PIP2_bind"/>
</dbReference>
<dbReference type="Pfam" id="PF20654">
    <property type="entry name" value="Sec3_C-term"/>
    <property type="match status" value="1"/>
</dbReference>
<dbReference type="GO" id="GO:0006893">
    <property type="term" value="P:Golgi to plasma membrane transport"/>
    <property type="evidence" value="ECO:0007669"/>
    <property type="project" value="TreeGrafter"/>
</dbReference>
<evidence type="ECO:0000256" key="1">
    <source>
        <dbReference type="ARBA" id="ARBA00006518"/>
    </source>
</evidence>
<keyword evidence="2" id="KW-0813">Transport</keyword>
<feature type="compositionally biased region" description="Polar residues" evidence="6">
    <location>
        <begin position="584"/>
        <end position="606"/>
    </location>
</feature>
<proteinExistence type="inferred from homology"/>
<keyword evidence="3" id="KW-0268">Exocytosis</keyword>
<dbReference type="OrthoDB" id="27109at2759"/>
<feature type="compositionally biased region" description="Low complexity" evidence="6">
    <location>
        <begin position="683"/>
        <end position="696"/>
    </location>
</feature>
<feature type="compositionally biased region" description="Basic and acidic residues" evidence="6">
    <location>
        <begin position="413"/>
        <end position="430"/>
    </location>
</feature>
<dbReference type="Pfam" id="PF15277">
    <property type="entry name" value="Sec3-PIP2_bind"/>
    <property type="match status" value="1"/>
</dbReference>
<dbReference type="InterPro" id="IPR048628">
    <property type="entry name" value="Sec3_C"/>
</dbReference>
<dbReference type="GO" id="GO:0000145">
    <property type="term" value="C:exocyst"/>
    <property type="evidence" value="ECO:0007669"/>
    <property type="project" value="InterPro"/>
</dbReference>
<reference evidence="8" key="1">
    <citation type="journal article" date="2020" name="Stud. Mycol.">
        <title>101 Dothideomycetes genomes: a test case for predicting lifestyles and emergence of pathogens.</title>
        <authorList>
            <person name="Haridas S."/>
            <person name="Albert R."/>
            <person name="Binder M."/>
            <person name="Bloem J."/>
            <person name="Labutti K."/>
            <person name="Salamov A."/>
            <person name="Andreopoulos B."/>
            <person name="Baker S."/>
            <person name="Barry K."/>
            <person name="Bills G."/>
            <person name="Bluhm B."/>
            <person name="Cannon C."/>
            <person name="Castanera R."/>
            <person name="Culley D."/>
            <person name="Daum C."/>
            <person name="Ezra D."/>
            <person name="Gonzalez J."/>
            <person name="Henrissat B."/>
            <person name="Kuo A."/>
            <person name="Liang C."/>
            <person name="Lipzen A."/>
            <person name="Lutzoni F."/>
            <person name="Magnuson J."/>
            <person name="Mondo S."/>
            <person name="Nolan M."/>
            <person name="Ohm R."/>
            <person name="Pangilinan J."/>
            <person name="Park H.-J."/>
            <person name="Ramirez L."/>
            <person name="Alfaro M."/>
            <person name="Sun H."/>
            <person name="Tritt A."/>
            <person name="Yoshinaga Y."/>
            <person name="Zwiers L.-H."/>
            <person name="Turgeon B."/>
            <person name="Goodwin S."/>
            <person name="Spatafora J."/>
            <person name="Crous P."/>
            <person name="Grigoriev I."/>
        </authorList>
    </citation>
    <scope>NUCLEOTIDE SEQUENCE</scope>
    <source>
        <strain evidence="8">CBS 119925</strain>
    </source>
</reference>
<feature type="compositionally biased region" description="Low complexity" evidence="6">
    <location>
        <begin position="29"/>
        <end position="47"/>
    </location>
</feature>
<accession>A0A6A6V4M3</accession>
<dbReference type="InterPro" id="IPR019160">
    <property type="entry name" value="Sec3_CC"/>
</dbReference>
<feature type="compositionally biased region" description="Basic and acidic residues" evidence="6">
    <location>
        <begin position="48"/>
        <end position="64"/>
    </location>
</feature>
<feature type="compositionally biased region" description="Basic and acidic residues" evidence="6">
    <location>
        <begin position="318"/>
        <end position="330"/>
    </location>
</feature>
<feature type="compositionally biased region" description="Pro residues" evidence="6">
    <location>
        <begin position="645"/>
        <end position="660"/>
    </location>
</feature>
<sequence length="1639" mass="181496">MDASNRQRNPGGGMPPGGPRGSGPDNRRPPGALGSSSSSATGTSGMSRAERFDDERRRITESCFSKTDEKGQLVESYITHIRIQEDGAYPQAPPPPNSNPASKKARVIIVAVRSTGRVRIHKARENVNGTFSIGKTWNMEELSAIENFVHSRPKSDEEAQRKQWAGDVGFVVTVQKPYYWEAGTAKEKEFFIGSMVKIYHKYTQGDYPVLTGFSNAELEALTNGQPQLATAEARAARKNGAAEPPARPGPTNGMPMKSPGMPPSQSPGPGNERERRPPPLRDDRRPPPLAESRRPPPLSGERRPPPLPADRQPTPQGGERRPPPLDDRRPSPFSNDQRPFSPGIPPPRRPPTGDGDPRDRRPPPLRGPPPQGRPREEHFGPGDTQRRPRPSPSMEQGMRSSPSQEQMDARAMPNRERMDMRSPPSRERMGMRPSPSSDRLNMRQHPSREQMRPMPLSGAAPSPLPQRLTPQSSRSDPAVRPDTPESASAKTMPINANPDNRLQADDAQSQRSQRSRMSFETPAEELPMPGVFPADPPNPNGLRPGTSQSNASSALSRQESRQEEAQPEQFAPQEGLPERKRPPMSTSNSQHSQLSHKSSDLHTSAASPAPPSILQAGRRPPEAPGRHKATPSKNQAELAKHDLIPSPPPTSPLPEIPTAPEPEIAAAIEKAPEKHAAVTDARPSSPASVTSSVTSPIEGADEPQHRPGLGPMIKKKTKMDTANVLRKAAFAAGAFKPRAGGAAAKLFAKETKPSDEPDGISGVFVPQRAQPKEPEKKADEENGPEPVQPMTGAVNEVVPSVTISSPPESSPVTSSEVESKPVTSSPEKSVVKPEKEKEAEVRRKKRRSNQQMMNISKLGIDPNMLDDRGLEFESLLSEFGWWGSDLSQKNIDTFEHEIKLEISRVEAGSWLNHLEQKDDRVEAVEKMLDRAIAECDELEGLLTLYNVELSSLNDDIAFIEAQSQGLQVQTANQRLLQSELQQLVETISITDNQLEPLRRERIGKAGGLEAIESSLVLLYKALVTIDPAFVEGHRASSTGEIGKVTSNSVTGINELVSMQALQEKKQRYLQESAMFLDRLKQHMVITFGAAFMQTKDLLANLDKSGTPSMKANLDAHDAGRSTLWMFSPLVLFAKEIDRAYWAELLRMYQSQAGPVYQDEIRDNLMGWKRLARKPTGEEQELLFTAQEKESESITGVAARKLTVKRSQTLARGLRAASGDKESKASRAQSGKLHAFDVFAKALDDSSPLLLTEQNFITDFFHATSSEAMDFPDAVSAAPPESRRGKALWGRRPFEADRAMAKQVAEVMEDIFSFWPTEIQNLVDWSVTADPLQGVGILCAVDRKLVEIEDSNQDFLMKTLQKLHERLTGLFTRFVDDQIRAIEDTKVKIKKRKGVIRFIHTFPHFSMAIENMLPSPDESEQLEVRRMVDDAYQKINKAMFESLKVIAKESPAVMGAQGQGDPEDKEALNYHILLIENMNHYIEEVDDRGDPILREWKSKAEQEMREHMDLYVDAVIRRPLGKLLEFVESTEMLLAQPGATGQGIAGRSSHSKSVFKKLLQHHDGKELRKGIEALKKRVDKHFGDADDAGIARNLVAKVYAECEERYVDAYERVVSVGQDVYMGEVEVEWGVNEIRTGFRR</sequence>
<dbReference type="Pfam" id="PF09763">
    <property type="entry name" value="Sec3_CC"/>
    <property type="match status" value="1"/>
</dbReference>
<feature type="compositionally biased region" description="Low complexity" evidence="6">
    <location>
        <begin position="796"/>
        <end position="828"/>
    </location>
</feature>
<feature type="compositionally biased region" description="Basic and acidic residues" evidence="6">
    <location>
        <begin position="770"/>
        <end position="780"/>
    </location>
</feature>
<feature type="compositionally biased region" description="Basic and acidic residues" evidence="6">
    <location>
        <begin position="271"/>
        <end position="304"/>
    </location>
</feature>
<dbReference type="SMART" id="SM01313">
    <property type="entry name" value="Sec3-PIP2_bind"/>
    <property type="match status" value="1"/>
</dbReference>
<evidence type="ECO:0000256" key="4">
    <source>
        <dbReference type="ARBA" id="ARBA00023054"/>
    </source>
</evidence>
<evidence type="ECO:0000256" key="5">
    <source>
        <dbReference type="SAM" id="Coils"/>
    </source>
</evidence>
<dbReference type="FunFam" id="2.30.29.90:FF:000003">
    <property type="entry name" value="Exocyst complex component Sec3"/>
    <property type="match status" value="1"/>
</dbReference>
<evidence type="ECO:0000256" key="6">
    <source>
        <dbReference type="SAM" id="MobiDB-lite"/>
    </source>
</evidence>
<dbReference type="GO" id="GO:0005546">
    <property type="term" value="F:phosphatidylinositol-4,5-bisphosphate binding"/>
    <property type="evidence" value="ECO:0007669"/>
    <property type="project" value="TreeGrafter"/>
</dbReference>
<name>A0A6A6V4M3_9PLEO</name>
<feature type="compositionally biased region" description="Basic and acidic residues" evidence="6">
    <location>
        <begin position="829"/>
        <end position="841"/>
    </location>
</feature>
<feature type="compositionally biased region" description="Low complexity" evidence="6">
    <location>
        <begin position="229"/>
        <end position="243"/>
    </location>
</feature>
<dbReference type="Gene3D" id="2.30.29.90">
    <property type="match status" value="1"/>
</dbReference>
<evidence type="ECO:0000259" key="7">
    <source>
        <dbReference type="SMART" id="SM01313"/>
    </source>
</evidence>
<keyword evidence="4 5" id="KW-0175">Coiled coil</keyword>